<gene>
    <name evidence="8" type="ORF">MJO52_06985</name>
</gene>
<evidence type="ECO:0000256" key="2">
    <source>
        <dbReference type="ARBA" id="ARBA00022723"/>
    </source>
</evidence>
<evidence type="ECO:0000256" key="6">
    <source>
        <dbReference type="ARBA" id="ARBA00038887"/>
    </source>
</evidence>
<keyword evidence="2" id="KW-0479">Metal-binding</keyword>
<keyword evidence="3" id="KW-0862">Zinc</keyword>
<name>A0ABY4VEY6_9GAMM</name>
<dbReference type="InterPro" id="IPR049874">
    <property type="entry name" value="ROK_cs"/>
</dbReference>
<evidence type="ECO:0000313" key="9">
    <source>
        <dbReference type="Proteomes" id="UP001055658"/>
    </source>
</evidence>
<keyword evidence="4" id="KW-0460">Magnesium</keyword>
<dbReference type="PANTHER" id="PTHR42742">
    <property type="entry name" value="TRANSCRIPTIONAL REPRESSOR MPRA"/>
    <property type="match status" value="1"/>
</dbReference>
<dbReference type="EC" id="2.7.1.4" evidence="6"/>
<dbReference type="PROSITE" id="PS01125">
    <property type="entry name" value="ROK"/>
    <property type="match status" value="1"/>
</dbReference>
<proteinExistence type="predicted"/>
<dbReference type="InterPro" id="IPR000600">
    <property type="entry name" value="ROK"/>
</dbReference>
<comment type="cofactor">
    <cofactor evidence="1">
        <name>Mg(2+)</name>
        <dbReference type="ChEBI" id="CHEBI:18420"/>
    </cofactor>
</comment>
<sequence length="306" mass="32552">MEVQGNAVNTLLGGIEAGGTKFNCAIAANPNDVWERASFPTTTPEETLGQVIEFFQAGAQRHGPIATLGVASFGPVDLNPQSSQYGFITNTPKNGWSNTNLAGQLQGALSIPLAFDTDVNGAALGEHLCGAAVGVKNFVYVTIGTGIGAGVMVDSKLVNGAMHPEIGHMLMPQDRRRDPYPGHCPFHGNCLEGLACGPAIEDRWGLHGQSMDSDHPAWDLQAEYLATMCINLTSCYSPERIILGGGVMEQTHLFPRIRHKFLDLAGGYFPQVSQGNIRSFIVPPKLAGRSGEVGSLRMAQALCSSF</sequence>
<dbReference type="CDD" id="cd24067">
    <property type="entry name" value="ASKHA_NBD_ROK_BsFRK-like"/>
    <property type="match status" value="1"/>
</dbReference>
<dbReference type="RefSeq" id="WP_252085231.1">
    <property type="nucleotide sequence ID" value="NZ_CP092418.1"/>
</dbReference>
<organism evidence="8 9">
    <name type="scientific">Microbulbifer variabilis</name>
    <dbReference type="NCBI Taxonomy" id="266805"/>
    <lineage>
        <taxon>Bacteria</taxon>
        <taxon>Pseudomonadati</taxon>
        <taxon>Pseudomonadota</taxon>
        <taxon>Gammaproteobacteria</taxon>
        <taxon>Cellvibrionales</taxon>
        <taxon>Microbulbiferaceae</taxon>
        <taxon>Microbulbifer</taxon>
    </lineage>
</organism>
<dbReference type="Proteomes" id="UP001055658">
    <property type="component" value="Chromosome"/>
</dbReference>
<evidence type="ECO:0000256" key="5">
    <source>
        <dbReference type="ARBA" id="ARBA00023277"/>
    </source>
</evidence>
<protein>
    <recommendedName>
        <fullName evidence="6">fructokinase</fullName>
        <ecNumber evidence="6">2.7.1.4</ecNumber>
    </recommendedName>
</protein>
<evidence type="ECO:0000256" key="4">
    <source>
        <dbReference type="ARBA" id="ARBA00022842"/>
    </source>
</evidence>
<evidence type="ECO:0000256" key="1">
    <source>
        <dbReference type="ARBA" id="ARBA00001946"/>
    </source>
</evidence>
<evidence type="ECO:0000256" key="3">
    <source>
        <dbReference type="ARBA" id="ARBA00022833"/>
    </source>
</evidence>
<dbReference type="EMBL" id="CP092418">
    <property type="protein sequence ID" value="USD22878.1"/>
    <property type="molecule type" value="Genomic_DNA"/>
</dbReference>
<dbReference type="InterPro" id="IPR051804">
    <property type="entry name" value="Carb_Metab_Reg_Kinase/Isom"/>
</dbReference>
<evidence type="ECO:0000256" key="7">
    <source>
        <dbReference type="ARBA" id="ARBA00048451"/>
    </source>
</evidence>
<dbReference type="SUPFAM" id="SSF53067">
    <property type="entry name" value="Actin-like ATPase domain"/>
    <property type="match status" value="1"/>
</dbReference>
<accession>A0ABY4VEY6</accession>
<keyword evidence="9" id="KW-1185">Reference proteome</keyword>
<keyword evidence="5" id="KW-0119">Carbohydrate metabolism</keyword>
<dbReference type="Gene3D" id="3.30.420.40">
    <property type="match status" value="2"/>
</dbReference>
<evidence type="ECO:0000313" key="8">
    <source>
        <dbReference type="EMBL" id="USD22878.1"/>
    </source>
</evidence>
<reference evidence="8" key="1">
    <citation type="submission" date="2022-02" db="EMBL/GenBank/DDBJ databases">
        <title>Coral-associated bacteria.</title>
        <authorList>
            <person name="Tang K."/>
            <person name="Wang X."/>
        </authorList>
    </citation>
    <scope>NUCLEOTIDE SEQUENCE</scope>
    <source>
        <strain evidence="8">SCSIO 43006</strain>
    </source>
</reference>
<dbReference type="InterPro" id="IPR043129">
    <property type="entry name" value="ATPase_NBD"/>
</dbReference>
<dbReference type="Pfam" id="PF00480">
    <property type="entry name" value="ROK"/>
    <property type="match status" value="1"/>
</dbReference>
<comment type="catalytic activity">
    <reaction evidence="7">
        <text>D-fructose + ATP = D-fructose 6-phosphate + ADP + H(+)</text>
        <dbReference type="Rhea" id="RHEA:16125"/>
        <dbReference type="ChEBI" id="CHEBI:15378"/>
        <dbReference type="ChEBI" id="CHEBI:30616"/>
        <dbReference type="ChEBI" id="CHEBI:37721"/>
        <dbReference type="ChEBI" id="CHEBI:61527"/>
        <dbReference type="ChEBI" id="CHEBI:456216"/>
        <dbReference type="EC" id="2.7.1.4"/>
    </reaction>
</comment>
<dbReference type="PANTHER" id="PTHR42742:SF3">
    <property type="entry name" value="FRUCTOKINASE"/>
    <property type="match status" value="1"/>
</dbReference>